<feature type="transmembrane region" description="Helical" evidence="1">
    <location>
        <begin position="5"/>
        <end position="22"/>
    </location>
</feature>
<dbReference type="RefSeq" id="WP_272180161.1">
    <property type="nucleotide sequence ID" value="NZ_JAQOMS010000002.1"/>
</dbReference>
<keyword evidence="1" id="KW-0812">Transmembrane</keyword>
<comment type="caution">
    <text evidence="2">The sequence shown here is derived from an EMBL/GenBank/DDBJ whole genome shotgun (WGS) entry which is preliminary data.</text>
</comment>
<reference evidence="2 3" key="1">
    <citation type="submission" date="2023-01" db="EMBL/GenBank/DDBJ databases">
        <title>Psychrosphaera sp. nov., isolated from marine algae.</title>
        <authorList>
            <person name="Bayburt H."/>
            <person name="Choi B.J."/>
            <person name="Kim J.M."/>
            <person name="Choi D.G."/>
            <person name="Jeon C.O."/>
        </authorList>
    </citation>
    <scope>NUCLEOTIDE SEQUENCE [LARGE SCALE GENOMIC DNA]</scope>
    <source>
        <strain evidence="2 3">G1-22</strain>
    </source>
</reference>
<keyword evidence="3" id="KW-1185">Reference proteome</keyword>
<dbReference type="Proteomes" id="UP001528411">
    <property type="component" value="Unassembled WGS sequence"/>
</dbReference>
<dbReference type="EMBL" id="JAQOMS010000002">
    <property type="protein sequence ID" value="MDC2888564.1"/>
    <property type="molecule type" value="Genomic_DNA"/>
</dbReference>
<sequence length="161" mass="18879">MKIYITYAIFVFLILLTFYFQLSGNLKTIFSGNDDSKLNKTVVVNGKVNKGFRLENQTRYYISYEFSDKTVYFSDFFDRSAMGVGQIKYPLIKHFITPLSLQQIKDYIAQRNAVEDIEYRLELTTDRQLASVKVDKRFYAIFSGEKIIREGNLDYALLSFF</sequence>
<keyword evidence="1" id="KW-1133">Transmembrane helix</keyword>
<accession>A0ABT5FBZ9</accession>
<proteinExistence type="predicted"/>
<name>A0ABT5FBZ9_9GAMM</name>
<keyword evidence="1" id="KW-0472">Membrane</keyword>
<organism evidence="2 3">
    <name type="scientific">Psychrosphaera algicola</name>
    <dbReference type="NCBI Taxonomy" id="3023714"/>
    <lineage>
        <taxon>Bacteria</taxon>
        <taxon>Pseudomonadati</taxon>
        <taxon>Pseudomonadota</taxon>
        <taxon>Gammaproteobacteria</taxon>
        <taxon>Alteromonadales</taxon>
        <taxon>Pseudoalteromonadaceae</taxon>
        <taxon>Psychrosphaera</taxon>
    </lineage>
</organism>
<evidence type="ECO:0000313" key="2">
    <source>
        <dbReference type="EMBL" id="MDC2888564.1"/>
    </source>
</evidence>
<protein>
    <submittedName>
        <fullName evidence="2">Uncharacterized protein</fullName>
    </submittedName>
</protein>
<evidence type="ECO:0000313" key="3">
    <source>
        <dbReference type="Proteomes" id="UP001528411"/>
    </source>
</evidence>
<evidence type="ECO:0000256" key="1">
    <source>
        <dbReference type="SAM" id="Phobius"/>
    </source>
</evidence>
<gene>
    <name evidence="2" type="ORF">PN838_07080</name>
</gene>